<dbReference type="Proteomes" id="UP000703269">
    <property type="component" value="Unassembled WGS sequence"/>
</dbReference>
<evidence type="ECO:0008006" key="3">
    <source>
        <dbReference type="Google" id="ProtNLM"/>
    </source>
</evidence>
<evidence type="ECO:0000313" key="2">
    <source>
        <dbReference type="Proteomes" id="UP000703269"/>
    </source>
</evidence>
<dbReference type="InterPro" id="IPR016181">
    <property type="entry name" value="Acyl_CoA_acyltransferase"/>
</dbReference>
<accession>A0A9P3GDJ4</accession>
<proteinExistence type="predicted"/>
<reference evidence="1 2" key="1">
    <citation type="submission" date="2021-08" db="EMBL/GenBank/DDBJ databases">
        <title>Draft Genome Sequence of Phanerochaete sordida strain YK-624.</title>
        <authorList>
            <person name="Mori T."/>
            <person name="Dohra H."/>
            <person name="Suzuki T."/>
            <person name="Kawagishi H."/>
            <person name="Hirai H."/>
        </authorList>
    </citation>
    <scope>NUCLEOTIDE SEQUENCE [LARGE SCALE GENOMIC DNA]</scope>
    <source>
        <strain evidence="1 2">YK-624</strain>
    </source>
</reference>
<comment type="caution">
    <text evidence="1">The sequence shown here is derived from an EMBL/GenBank/DDBJ whole genome shotgun (WGS) entry which is preliminary data.</text>
</comment>
<dbReference type="EMBL" id="BPQB01000026">
    <property type="protein sequence ID" value="GJE92369.1"/>
    <property type="molecule type" value="Genomic_DNA"/>
</dbReference>
<dbReference type="SUPFAM" id="SSF55729">
    <property type="entry name" value="Acyl-CoA N-acyltransferases (Nat)"/>
    <property type="match status" value="1"/>
</dbReference>
<keyword evidence="2" id="KW-1185">Reference proteome</keyword>
<gene>
    <name evidence="1" type="ORF">PsYK624_085230</name>
</gene>
<dbReference type="Gene3D" id="3.40.630.30">
    <property type="match status" value="1"/>
</dbReference>
<dbReference type="AlphaFoldDB" id="A0A9P3GDJ4"/>
<organism evidence="1 2">
    <name type="scientific">Phanerochaete sordida</name>
    <dbReference type="NCBI Taxonomy" id="48140"/>
    <lineage>
        <taxon>Eukaryota</taxon>
        <taxon>Fungi</taxon>
        <taxon>Dikarya</taxon>
        <taxon>Basidiomycota</taxon>
        <taxon>Agaricomycotina</taxon>
        <taxon>Agaricomycetes</taxon>
        <taxon>Polyporales</taxon>
        <taxon>Phanerochaetaceae</taxon>
        <taxon>Phanerochaete</taxon>
    </lineage>
</organism>
<sequence length="219" mass="24140">MRPSNLAYSRVDKPDAAFVEAAVNIFVGLMEEDPLAVGLTGGDISLLPMLCRVMVSGLVLAPGIGEAYAATDEHGVVVGFLAFSLPGQLLFATEESRAHGFYDYVASLSESGKEYFLNVMAKLPPDPNEANKLEQASYWCNFAFIRADYQGKGVAKTLFQLSFQRGIDLNEKQMALIATNPKNLPIYKAIGFDLIDHKIVSSQWNDCNLWFLYRENEAA</sequence>
<evidence type="ECO:0000313" key="1">
    <source>
        <dbReference type="EMBL" id="GJE92369.1"/>
    </source>
</evidence>
<name>A0A9P3GDJ4_9APHY</name>
<protein>
    <recommendedName>
        <fullName evidence="3">N-acetyltransferase domain-containing protein</fullName>
    </recommendedName>
</protein>
<dbReference type="OrthoDB" id="61113at2759"/>